<feature type="region of interest" description="Disordered" evidence="1">
    <location>
        <begin position="191"/>
        <end position="211"/>
    </location>
</feature>
<dbReference type="EMBL" id="JAWWNJ010000005">
    <property type="protein sequence ID" value="KAK7055221.1"/>
    <property type="molecule type" value="Genomic_DNA"/>
</dbReference>
<dbReference type="AlphaFoldDB" id="A0AAW0DST0"/>
<feature type="region of interest" description="Disordered" evidence="1">
    <location>
        <begin position="55"/>
        <end position="96"/>
    </location>
</feature>
<protein>
    <submittedName>
        <fullName evidence="2">Uncharacterized protein</fullName>
    </submittedName>
</protein>
<evidence type="ECO:0000313" key="2">
    <source>
        <dbReference type="EMBL" id="KAK7055221.1"/>
    </source>
</evidence>
<evidence type="ECO:0000256" key="1">
    <source>
        <dbReference type="SAM" id="MobiDB-lite"/>
    </source>
</evidence>
<keyword evidence="3" id="KW-1185">Reference proteome</keyword>
<dbReference type="Proteomes" id="UP001362999">
    <property type="component" value="Unassembled WGS sequence"/>
</dbReference>
<reference evidence="2 3" key="1">
    <citation type="journal article" date="2024" name="J Genomics">
        <title>Draft genome sequencing and assembly of Favolaschia claudopus CIRM-BRFM 2984 isolated from oak limbs.</title>
        <authorList>
            <person name="Navarro D."/>
            <person name="Drula E."/>
            <person name="Chaduli D."/>
            <person name="Cazenave R."/>
            <person name="Ahrendt S."/>
            <person name="Wang J."/>
            <person name="Lipzen A."/>
            <person name="Daum C."/>
            <person name="Barry K."/>
            <person name="Grigoriev I.V."/>
            <person name="Favel A."/>
            <person name="Rosso M.N."/>
            <person name="Martin F."/>
        </authorList>
    </citation>
    <scope>NUCLEOTIDE SEQUENCE [LARGE SCALE GENOMIC DNA]</scope>
    <source>
        <strain evidence="2 3">CIRM-BRFM 2984</strain>
    </source>
</reference>
<organism evidence="2 3">
    <name type="scientific">Favolaschia claudopus</name>
    <dbReference type="NCBI Taxonomy" id="2862362"/>
    <lineage>
        <taxon>Eukaryota</taxon>
        <taxon>Fungi</taxon>
        <taxon>Dikarya</taxon>
        <taxon>Basidiomycota</taxon>
        <taxon>Agaricomycotina</taxon>
        <taxon>Agaricomycetes</taxon>
        <taxon>Agaricomycetidae</taxon>
        <taxon>Agaricales</taxon>
        <taxon>Marasmiineae</taxon>
        <taxon>Mycenaceae</taxon>
        <taxon>Favolaschia</taxon>
    </lineage>
</organism>
<gene>
    <name evidence="2" type="ORF">R3P38DRAFT_2760464</name>
</gene>
<feature type="compositionally biased region" description="Basic and acidic residues" evidence="1">
    <location>
        <begin position="194"/>
        <end position="206"/>
    </location>
</feature>
<sequence>MKSRQKRFVVVLSRKRHGAIGVRKAKEQSVGDVEYGHSTRIVRLETRMPVPFGIPSWKSQHYKSRNRLKPQSKHPIQSARSQRADQSSLSSKQGACRRSRRFLVVRQRDKRRIQARSRISGSVRAATGVDVGGEAEEAVPVLPCLYWQASDAITTSIIRLIYSLLTTQDLAFSLKAGKIAMLWATGAENNKIPKQKEEREKKRELPTHLPPSSGVMQVDYSMMVGLGNFVKTRWDGAQD</sequence>
<name>A0AAW0DST0_9AGAR</name>
<accession>A0AAW0DST0</accession>
<evidence type="ECO:0000313" key="3">
    <source>
        <dbReference type="Proteomes" id="UP001362999"/>
    </source>
</evidence>
<proteinExistence type="predicted"/>
<comment type="caution">
    <text evidence="2">The sequence shown here is derived from an EMBL/GenBank/DDBJ whole genome shotgun (WGS) entry which is preliminary data.</text>
</comment>
<feature type="compositionally biased region" description="Low complexity" evidence="1">
    <location>
        <begin position="77"/>
        <end position="91"/>
    </location>
</feature>
<feature type="compositionally biased region" description="Basic residues" evidence="1">
    <location>
        <begin position="60"/>
        <end position="72"/>
    </location>
</feature>